<organism evidence="2">
    <name type="scientific">uncultured Actinomycetospora sp</name>
    <dbReference type="NCBI Taxonomy" id="1135996"/>
    <lineage>
        <taxon>Bacteria</taxon>
        <taxon>Bacillati</taxon>
        <taxon>Actinomycetota</taxon>
        <taxon>Actinomycetes</taxon>
        <taxon>Pseudonocardiales</taxon>
        <taxon>Pseudonocardiaceae</taxon>
        <taxon>Actinomycetospora</taxon>
        <taxon>environmental samples</taxon>
    </lineage>
</organism>
<sequence length="159" mass="16156">MTWEVIDALTSGAARCPRHRNGPIEEDPMTATLTAPATDTQRGLRTVLRLDAVASGALGVAAAAGAGVLDTLLGLPGGLLLGVGVFLVVYAAGLVVLAARPAIPRPLTWVVVLGNSAWVLASLGLAVGAWEQLTVLGAVVVLAQAAAVAVFADLQYARR</sequence>
<dbReference type="EMBL" id="CADCTH010000364">
    <property type="protein sequence ID" value="CAA9268569.1"/>
    <property type="molecule type" value="Genomic_DNA"/>
</dbReference>
<gene>
    <name evidence="2" type="ORF">AVDCRST_MAG54-2862</name>
</gene>
<keyword evidence="1" id="KW-0812">Transmembrane</keyword>
<evidence type="ECO:0000256" key="1">
    <source>
        <dbReference type="SAM" id="Phobius"/>
    </source>
</evidence>
<evidence type="ECO:0008006" key="3">
    <source>
        <dbReference type="Google" id="ProtNLM"/>
    </source>
</evidence>
<feature type="transmembrane region" description="Helical" evidence="1">
    <location>
        <begin position="52"/>
        <end position="73"/>
    </location>
</feature>
<feature type="transmembrane region" description="Helical" evidence="1">
    <location>
        <begin position="106"/>
        <end position="127"/>
    </location>
</feature>
<feature type="transmembrane region" description="Helical" evidence="1">
    <location>
        <begin position="79"/>
        <end position="99"/>
    </location>
</feature>
<keyword evidence="1" id="KW-1133">Transmembrane helix</keyword>
<evidence type="ECO:0000313" key="2">
    <source>
        <dbReference type="EMBL" id="CAA9268569.1"/>
    </source>
</evidence>
<reference evidence="2" key="1">
    <citation type="submission" date="2020-02" db="EMBL/GenBank/DDBJ databases">
        <authorList>
            <person name="Meier V. D."/>
        </authorList>
    </citation>
    <scope>NUCLEOTIDE SEQUENCE</scope>
    <source>
        <strain evidence="2">AVDCRST_MAG54</strain>
    </source>
</reference>
<dbReference type="AlphaFoldDB" id="A0A6J4J295"/>
<keyword evidence="1" id="KW-0472">Membrane</keyword>
<name>A0A6J4J295_9PSEU</name>
<feature type="transmembrane region" description="Helical" evidence="1">
    <location>
        <begin position="133"/>
        <end position="154"/>
    </location>
</feature>
<accession>A0A6J4J295</accession>
<proteinExistence type="predicted"/>
<protein>
    <recommendedName>
        <fullName evidence="3">Integral membrane protein</fullName>
    </recommendedName>
</protein>